<gene>
    <name evidence="2" type="ordered locus">Jden_1373</name>
</gene>
<evidence type="ECO:0000313" key="2">
    <source>
        <dbReference type="EMBL" id="ACV09029.1"/>
    </source>
</evidence>
<evidence type="ECO:0000256" key="1">
    <source>
        <dbReference type="SAM" id="Phobius"/>
    </source>
</evidence>
<dbReference type="RefSeq" id="WP_015771657.1">
    <property type="nucleotide sequence ID" value="NC_013174.1"/>
</dbReference>
<keyword evidence="3" id="KW-1185">Reference proteome</keyword>
<dbReference type="EMBL" id="CP001706">
    <property type="protein sequence ID" value="ACV09029.1"/>
    <property type="molecule type" value="Genomic_DNA"/>
</dbReference>
<dbReference type="HOGENOM" id="CLU_098191_0_0_11"/>
<protein>
    <recommendedName>
        <fullName evidence="4">LemA family protein</fullName>
    </recommendedName>
</protein>
<accession>C7R4H2</accession>
<evidence type="ECO:0000313" key="3">
    <source>
        <dbReference type="Proteomes" id="UP000000628"/>
    </source>
</evidence>
<dbReference type="Proteomes" id="UP000000628">
    <property type="component" value="Chromosome"/>
</dbReference>
<dbReference type="eggNOG" id="COG1704">
    <property type="taxonomic scope" value="Bacteria"/>
</dbReference>
<organism evidence="2 3">
    <name type="scientific">Jonesia denitrificans (strain ATCC 14870 / DSM 20603 / BCRC 15368 / CIP 55.134 / JCM 11481 / NBRC 15587 / NCTC 10816 / Prevot 55134)</name>
    <name type="common">Listeria denitrificans</name>
    <dbReference type="NCBI Taxonomy" id="471856"/>
    <lineage>
        <taxon>Bacteria</taxon>
        <taxon>Bacillati</taxon>
        <taxon>Actinomycetota</taxon>
        <taxon>Actinomycetes</taxon>
        <taxon>Micrococcales</taxon>
        <taxon>Jonesiaceae</taxon>
        <taxon>Jonesia</taxon>
    </lineage>
</organism>
<sequence length="221" mass="24371">MTWSETTVIILIVLATATWLAINHAQRLDRLHRKVVASRLALDAQLLRRSAAAGNLAASHTLDPVSSLLLADTVNAVQNSCRDGDQELMVAVPDLEQLITQHRTPTTKPTRQHVIAALDGTLGQEREAEESSLTAVLTQILDEPLPSTPDTDELLNALAAAWYRVHIARRFHNEAVLQAQRLRANPFVRLFRLAGRAPMPQTVEFDDTWPPGLPAITGHLQ</sequence>
<dbReference type="KEGG" id="jde:Jden_1373"/>
<name>C7R4H2_JONDD</name>
<keyword evidence="1" id="KW-0472">Membrane</keyword>
<keyword evidence="1" id="KW-1133">Transmembrane helix</keyword>
<proteinExistence type="predicted"/>
<feature type="transmembrane region" description="Helical" evidence="1">
    <location>
        <begin position="6"/>
        <end position="25"/>
    </location>
</feature>
<keyword evidence="1" id="KW-0812">Transmembrane</keyword>
<dbReference type="STRING" id="471856.Jden_1373"/>
<reference evidence="2 3" key="1">
    <citation type="journal article" date="2009" name="Stand. Genomic Sci.">
        <title>Complete genome sequence of Jonesia denitrificans type strain (Prevot 55134).</title>
        <authorList>
            <person name="Pukall R."/>
            <person name="Gehrich-Schroter G."/>
            <person name="Lapidus A."/>
            <person name="Nolan M."/>
            <person name="Glavina Del Rio T."/>
            <person name="Lucas S."/>
            <person name="Chen F."/>
            <person name="Tice H."/>
            <person name="Pitluck S."/>
            <person name="Cheng J.F."/>
            <person name="Copeland A."/>
            <person name="Saunders E."/>
            <person name="Brettin T."/>
            <person name="Detter J.C."/>
            <person name="Bruce D."/>
            <person name="Goodwin L."/>
            <person name="Pati A."/>
            <person name="Ivanova N."/>
            <person name="Mavromatis K."/>
            <person name="Ovchinnikova G."/>
            <person name="Chen A."/>
            <person name="Palaniappan K."/>
            <person name="Land M."/>
            <person name="Hauser L."/>
            <person name="Chang Y.J."/>
            <person name="Jeffries C.D."/>
            <person name="Chain P."/>
            <person name="Goker M."/>
            <person name="Bristow J."/>
            <person name="Eisen J.A."/>
            <person name="Markowitz V."/>
            <person name="Hugenholtz P."/>
            <person name="Kyrpides N.C."/>
            <person name="Klenk H.P."/>
            <person name="Han C."/>
        </authorList>
    </citation>
    <scope>NUCLEOTIDE SEQUENCE [LARGE SCALE GENOMIC DNA]</scope>
    <source>
        <strain evidence="3">ATCC 14870 / DSM 20603 / BCRC 15368 / CIP 55.134 / JCM 11481 / NBRC 15587 / NCTC 10816 / Prevot 55134</strain>
    </source>
</reference>
<dbReference type="AlphaFoldDB" id="C7R4H2"/>
<evidence type="ECO:0008006" key="4">
    <source>
        <dbReference type="Google" id="ProtNLM"/>
    </source>
</evidence>
<dbReference type="OrthoDB" id="3214694at2"/>